<accession>A0A916JEZ2</accession>
<name>A0A916JEZ2_9BACT</name>
<gene>
    <name evidence="1" type="primary">dgoK1_2</name>
    <name evidence="1" type="ORF">DYBT9275_04280</name>
</gene>
<dbReference type="InterPro" id="IPR007729">
    <property type="entry name" value="DGOK"/>
</dbReference>
<keyword evidence="2" id="KW-1185">Reference proteome</keyword>
<dbReference type="EC" id="2.7.1.58" evidence="1"/>
<dbReference type="InterPro" id="IPR042257">
    <property type="entry name" value="DGOK_C"/>
</dbReference>
<dbReference type="Gene3D" id="3.30.420.310">
    <property type="entry name" value="2-keto-3-deoxy-galactonokinase, C-terminal domain"/>
    <property type="match status" value="1"/>
</dbReference>
<reference evidence="1" key="1">
    <citation type="submission" date="2021-04" db="EMBL/GenBank/DDBJ databases">
        <authorList>
            <person name="Rodrigo-Torres L."/>
            <person name="Arahal R. D."/>
            <person name="Lucena T."/>
        </authorList>
    </citation>
    <scope>NUCLEOTIDE SEQUENCE</scope>
    <source>
        <strain evidence="1">CECT 9275</strain>
    </source>
</reference>
<dbReference type="GO" id="GO:0008671">
    <property type="term" value="F:2-dehydro-3-deoxygalactonokinase activity"/>
    <property type="evidence" value="ECO:0007669"/>
    <property type="project" value="UniProtKB-EC"/>
</dbReference>
<proteinExistence type="predicted"/>
<organism evidence="1 2">
    <name type="scientific">Dyadobacter helix</name>
    <dbReference type="NCBI Taxonomy" id="2822344"/>
    <lineage>
        <taxon>Bacteria</taxon>
        <taxon>Pseudomonadati</taxon>
        <taxon>Bacteroidota</taxon>
        <taxon>Cytophagia</taxon>
        <taxon>Cytophagales</taxon>
        <taxon>Spirosomataceae</taxon>
        <taxon>Dyadobacter</taxon>
    </lineage>
</organism>
<dbReference type="EMBL" id="CAJRAF010000002">
    <property type="protein sequence ID" value="CAG5008484.1"/>
    <property type="molecule type" value="Genomic_DNA"/>
</dbReference>
<dbReference type="Pfam" id="PF05035">
    <property type="entry name" value="DGOK"/>
    <property type="match status" value="1"/>
</dbReference>
<dbReference type="RefSeq" id="WP_215240673.1">
    <property type="nucleotide sequence ID" value="NZ_CAJRAF010000002.1"/>
</dbReference>
<dbReference type="Gene3D" id="3.30.420.300">
    <property type="entry name" value="2-keto-3-deoxy-galactonokinase, substrate binding domain"/>
    <property type="match status" value="1"/>
</dbReference>
<comment type="caution">
    <text evidence="1">The sequence shown here is derived from an EMBL/GenBank/DDBJ whole genome shotgun (WGS) entry which is preliminary data.</text>
</comment>
<dbReference type="InterPro" id="IPR042258">
    <property type="entry name" value="DGOK_N"/>
</dbReference>
<dbReference type="AlphaFoldDB" id="A0A916JEZ2"/>
<protein>
    <submittedName>
        <fullName evidence="1">2-dehydro-3-deoxygalactonokinase DgoK1</fullName>
        <ecNumber evidence="1">2.7.1.58</ecNumber>
    </submittedName>
</protein>
<keyword evidence="1" id="KW-0808">Transferase</keyword>
<dbReference type="GO" id="GO:0034194">
    <property type="term" value="P:D-galactonate catabolic process"/>
    <property type="evidence" value="ECO:0007669"/>
    <property type="project" value="InterPro"/>
</dbReference>
<evidence type="ECO:0000313" key="1">
    <source>
        <dbReference type="EMBL" id="CAG5008484.1"/>
    </source>
</evidence>
<sequence>MENFLLGCDWGTTSFRLRLINVTSGRVVGELMSQDGIAKTNIAWKQPEWGGLSRMAFFCKCLKQQIDTLASKQGFNPEGIPLVVSGMASSSIGMADVPYTSLPFSLNAEELNFLRVSATVDFPHEMILVSGLKTDTDVMRGEETQLIGLSGLIEIPAEQETVVILPGTHSKHNYIRNNVLVDFKTFMTGEVYELLTKHSILKDSVEPFHQSAWRKEDRDAFIQGVRDGSSSPLLQKMFTVRINHLFSQLDKSANSFYMSGLLIGSELSYLADENDRRPLVLCGGSQLSDLYNTAMDILGLANRVLKVPSDFVHKATIAGQATIFQNKFLTSKAT</sequence>
<dbReference type="Proteomes" id="UP000680038">
    <property type="component" value="Unassembled WGS sequence"/>
</dbReference>
<evidence type="ECO:0000313" key="2">
    <source>
        <dbReference type="Proteomes" id="UP000680038"/>
    </source>
</evidence>
<dbReference type="CDD" id="cd24012">
    <property type="entry name" value="ASKHA_NBD_KDGal-kinase"/>
    <property type="match status" value="1"/>
</dbReference>